<keyword evidence="3" id="KW-1185">Reference proteome</keyword>
<reference evidence="2" key="1">
    <citation type="submission" date="2021-06" db="EMBL/GenBank/DDBJ databases">
        <authorList>
            <person name="Kallberg Y."/>
            <person name="Tangrot J."/>
            <person name="Rosling A."/>
        </authorList>
    </citation>
    <scope>NUCLEOTIDE SEQUENCE</scope>
    <source>
        <strain evidence="2">FL130A</strain>
    </source>
</reference>
<accession>A0A9N9BKC9</accession>
<comment type="caution">
    <text evidence="2">The sequence shown here is derived from an EMBL/GenBank/DDBJ whole genome shotgun (WGS) entry which is preliminary data.</text>
</comment>
<dbReference type="Proteomes" id="UP000789508">
    <property type="component" value="Unassembled WGS sequence"/>
</dbReference>
<name>A0A9N9BKC9_9GLOM</name>
<organism evidence="2 3">
    <name type="scientific">Ambispora leptoticha</name>
    <dbReference type="NCBI Taxonomy" id="144679"/>
    <lineage>
        <taxon>Eukaryota</taxon>
        <taxon>Fungi</taxon>
        <taxon>Fungi incertae sedis</taxon>
        <taxon>Mucoromycota</taxon>
        <taxon>Glomeromycotina</taxon>
        <taxon>Glomeromycetes</taxon>
        <taxon>Archaeosporales</taxon>
        <taxon>Ambisporaceae</taxon>
        <taxon>Ambispora</taxon>
    </lineage>
</organism>
<evidence type="ECO:0000313" key="2">
    <source>
        <dbReference type="EMBL" id="CAG8568802.1"/>
    </source>
</evidence>
<protein>
    <submittedName>
        <fullName evidence="2">13099_t:CDS:1</fullName>
    </submittedName>
</protein>
<evidence type="ECO:0000313" key="3">
    <source>
        <dbReference type="Proteomes" id="UP000789508"/>
    </source>
</evidence>
<feature type="region of interest" description="Disordered" evidence="1">
    <location>
        <begin position="61"/>
        <end position="80"/>
    </location>
</feature>
<proteinExistence type="predicted"/>
<dbReference type="EMBL" id="CAJVPS010002445">
    <property type="protein sequence ID" value="CAG8568802.1"/>
    <property type="molecule type" value="Genomic_DNA"/>
</dbReference>
<dbReference type="AlphaFoldDB" id="A0A9N9BKC9"/>
<sequence>MEERKFKPTFATQANYQELARRLKEEINPLLSSLTSQFSSLSSVSELNTLTETLLRQQLGITNHQKFTGQKTGNQSLNAQ</sequence>
<gene>
    <name evidence="2" type="ORF">ALEPTO_LOCUS6715</name>
</gene>
<evidence type="ECO:0000256" key="1">
    <source>
        <dbReference type="SAM" id="MobiDB-lite"/>
    </source>
</evidence>